<dbReference type="EMBL" id="JACXYZ010000001">
    <property type="protein sequence ID" value="MBD3924982.1"/>
    <property type="molecule type" value="Genomic_DNA"/>
</dbReference>
<sequence>MTTDSPLRTRLRAALLEARKARDTETVSTLRTALSALENAEAVPTAARAGAIEQAPVGAGAAEAERRELSDADELALLDEEIASLHEAGRVFASTAPERATAVRRAAGVLADLREA</sequence>
<gene>
    <name evidence="1" type="ORF">IEZ26_10155</name>
</gene>
<dbReference type="Gene3D" id="1.10.1510.10">
    <property type="entry name" value="Uncharacterised protein YqeY/AIM41 PF09424, N-terminal domain"/>
    <property type="match status" value="1"/>
</dbReference>
<accession>A0ABR8NBL0</accession>
<organism evidence="1 2">
    <name type="scientific">Nocardioides cavernae</name>
    <dbReference type="NCBI Taxonomy" id="1921566"/>
    <lineage>
        <taxon>Bacteria</taxon>
        <taxon>Bacillati</taxon>
        <taxon>Actinomycetota</taxon>
        <taxon>Actinomycetes</taxon>
        <taxon>Propionibacteriales</taxon>
        <taxon>Nocardioidaceae</taxon>
        <taxon>Nocardioides</taxon>
    </lineage>
</organism>
<dbReference type="InterPro" id="IPR042184">
    <property type="entry name" value="YqeY/Aim41_N"/>
</dbReference>
<reference evidence="1 2" key="1">
    <citation type="submission" date="2020-09" db="EMBL/GenBank/DDBJ databases">
        <title>novel species in genus Nocardioides.</title>
        <authorList>
            <person name="Zhang G."/>
        </authorList>
    </citation>
    <scope>NUCLEOTIDE SEQUENCE [LARGE SCALE GENOMIC DNA]</scope>
    <source>
        <strain evidence="1 2">KCTC 39551</strain>
    </source>
</reference>
<keyword evidence="2" id="KW-1185">Reference proteome</keyword>
<dbReference type="Proteomes" id="UP000618818">
    <property type="component" value="Unassembled WGS sequence"/>
</dbReference>
<evidence type="ECO:0000313" key="2">
    <source>
        <dbReference type="Proteomes" id="UP000618818"/>
    </source>
</evidence>
<name>A0ABR8NBL0_9ACTN</name>
<proteinExistence type="predicted"/>
<evidence type="ECO:0000313" key="1">
    <source>
        <dbReference type="EMBL" id="MBD3924982.1"/>
    </source>
</evidence>
<comment type="caution">
    <text evidence="1">The sequence shown here is derived from an EMBL/GenBank/DDBJ whole genome shotgun (WGS) entry which is preliminary data.</text>
</comment>
<evidence type="ECO:0008006" key="3">
    <source>
        <dbReference type="Google" id="ProtNLM"/>
    </source>
</evidence>
<protein>
    <recommendedName>
        <fullName evidence="3">GatB/YqeY</fullName>
    </recommendedName>
</protein>
<dbReference type="RefSeq" id="WP_191194684.1">
    <property type="nucleotide sequence ID" value="NZ_JACXYZ010000001.1"/>
</dbReference>